<evidence type="ECO:0000313" key="3">
    <source>
        <dbReference type="EMBL" id="GAA1697651.1"/>
    </source>
</evidence>
<name>A0ABN2I2R4_9ACTN</name>
<dbReference type="RefSeq" id="WP_182659293.1">
    <property type="nucleotide sequence ID" value="NZ_BAAAQG010000002.1"/>
</dbReference>
<keyword evidence="2" id="KW-0472">Membrane</keyword>
<evidence type="ECO:0000256" key="1">
    <source>
        <dbReference type="SAM" id="MobiDB-lite"/>
    </source>
</evidence>
<keyword evidence="2" id="KW-1133">Transmembrane helix</keyword>
<organism evidence="3 4">
    <name type="scientific">Dietzia cercidiphylli</name>
    <dbReference type="NCBI Taxonomy" id="498199"/>
    <lineage>
        <taxon>Bacteria</taxon>
        <taxon>Bacillati</taxon>
        <taxon>Actinomycetota</taxon>
        <taxon>Actinomycetes</taxon>
        <taxon>Mycobacteriales</taxon>
        <taxon>Dietziaceae</taxon>
        <taxon>Dietzia</taxon>
    </lineage>
</organism>
<dbReference type="EMBL" id="BAAAQG010000002">
    <property type="protein sequence ID" value="GAA1697651.1"/>
    <property type="molecule type" value="Genomic_DNA"/>
</dbReference>
<dbReference type="Proteomes" id="UP001500383">
    <property type="component" value="Unassembled WGS sequence"/>
</dbReference>
<keyword evidence="2" id="KW-0812">Transmembrane</keyword>
<comment type="caution">
    <text evidence="3">The sequence shown here is derived from an EMBL/GenBank/DDBJ whole genome shotgun (WGS) entry which is preliminary data.</text>
</comment>
<sequence>MGSTDTVPGDGHDAGGSGPRTPDVRSSDGRSSDGGHRPPVSPLVVVAAVLIPLVLLAVVLVLVRDVRDEAAESAASEPVTAVTIPAPGADSEVCLSLVESLPDTLGEANRVAFVEPAPPGAAAYRLPDAQTVVVRCGLPAPPTFTVGVSLQEVNGVQWFNEPDPDPAVTSSTWVAVDRPEYIAVTLPATGGTGPIQDLSDALSAGLEAVEPRPAPIG</sequence>
<evidence type="ECO:0008006" key="5">
    <source>
        <dbReference type="Google" id="ProtNLM"/>
    </source>
</evidence>
<feature type="transmembrane region" description="Helical" evidence="2">
    <location>
        <begin position="40"/>
        <end position="63"/>
    </location>
</feature>
<dbReference type="Pfam" id="PF12028">
    <property type="entry name" value="DUF3515"/>
    <property type="match status" value="1"/>
</dbReference>
<feature type="region of interest" description="Disordered" evidence="1">
    <location>
        <begin position="1"/>
        <end position="38"/>
    </location>
</feature>
<evidence type="ECO:0000313" key="4">
    <source>
        <dbReference type="Proteomes" id="UP001500383"/>
    </source>
</evidence>
<dbReference type="InterPro" id="IPR021903">
    <property type="entry name" value="DUF3515"/>
</dbReference>
<proteinExistence type="predicted"/>
<evidence type="ECO:0000256" key="2">
    <source>
        <dbReference type="SAM" id="Phobius"/>
    </source>
</evidence>
<feature type="compositionally biased region" description="Basic and acidic residues" evidence="1">
    <location>
        <begin position="22"/>
        <end position="36"/>
    </location>
</feature>
<keyword evidence="4" id="KW-1185">Reference proteome</keyword>
<accession>A0ABN2I2R4</accession>
<reference evidence="3 4" key="1">
    <citation type="journal article" date="2019" name="Int. J. Syst. Evol. Microbiol.">
        <title>The Global Catalogue of Microorganisms (GCM) 10K type strain sequencing project: providing services to taxonomists for standard genome sequencing and annotation.</title>
        <authorList>
            <consortium name="The Broad Institute Genomics Platform"/>
            <consortium name="The Broad Institute Genome Sequencing Center for Infectious Disease"/>
            <person name="Wu L."/>
            <person name="Ma J."/>
        </authorList>
    </citation>
    <scope>NUCLEOTIDE SEQUENCE [LARGE SCALE GENOMIC DNA]</scope>
    <source>
        <strain evidence="3 4">JCM 16002</strain>
    </source>
</reference>
<gene>
    <name evidence="3" type="ORF">GCM10009831_02190</name>
</gene>
<protein>
    <recommendedName>
        <fullName evidence="5">DUF3515 domain-containing protein</fullName>
    </recommendedName>
</protein>